<name>K9P8K2_CYAGP</name>
<reference evidence="3" key="1">
    <citation type="journal article" date="2013" name="Proc. Natl. Acad. Sci. U.S.A.">
        <title>Improving the coverage of the cyanobacterial phylum using diversity-driven genome sequencing.</title>
        <authorList>
            <person name="Shih P.M."/>
            <person name="Wu D."/>
            <person name="Latifi A."/>
            <person name="Axen S.D."/>
            <person name="Fewer D.P."/>
            <person name="Talla E."/>
            <person name="Calteau A."/>
            <person name="Cai F."/>
            <person name="Tandeau de Marsac N."/>
            <person name="Rippka R."/>
            <person name="Herdman M."/>
            <person name="Sivonen K."/>
            <person name="Coursin T."/>
            <person name="Laurent T."/>
            <person name="Goodwin L."/>
            <person name="Nolan M."/>
            <person name="Davenport K.W."/>
            <person name="Han C.S."/>
            <person name="Rubin E.M."/>
            <person name="Eisen J.A."/>
            <person name="Woyke T."/>
            <person name="Gugger M."/>
            <person name="Kerfeld C.A."/>
        </authorList>
    </citation>
    <scope>NUCLEOTIDE SEQUENCE [LARGE SCALE GENOMIC DNA]</scope>
    <source>
        <strain evidence="3">ATCC 27147 / PCC 6307</strain>
    </source>
</reference>
<dbReference type="PATRIC" id="fig|292564.3.peg.1645"/>
<feature type="signal peptide" evidence="1">
    <location>
        <begin position="1"/>
        <end position="25"/>
    </location>
</feature>
<dbReference type="EMBL" id="CP003495">
    <property type="protein sequence ID" value="AFY28879.1"/>
    <property type="molecule type" value="Genomic_DNA"/>
</dbReference>
<proteinExistence type="predicted"/>
<accession>K9P8K2</accession>
<dbReference type="Proteomes" id="UP000010388">
    <property type="component" value="Chromosome"/>
</dbReference>
<organism evidence="2 3">
    <name type="scientific">Cyanobium gracile (strain ATCC 27147 / PCC 6307)</name>
    <dbReference type="NCBI Taxonomy" id="292564"/>
    <lineage>
        <taxon>Bacteria</taxon>
        <taxon>Bacillati</taxon>
        <taxon>Cyanobacteriota</taxon>
        <taxon>Cyanophyceae</taxon>
        <taxon>Synechococcales</taxon>
        <taxon>Prochlorococcaceae</taxon>
        <taxon>Cyanobium</taxon>
    </lineage>
</organism>
<keyword evidence="1" id="KW-0732">Signal</keyword>
<gene>
    <name evidence="2" type="ordered locus">Cyagr_1731</name>
</gene>
<sequence>MQKSPFALAAGLMALPLLTTDPALAQKRIPKLPGYNECPLGYVNDLKQHCNSPIYYEVRPTNGKPCLSGWMNIGAGYCKKKTLGIF</sequence>
<dbReference type="RefSeq" id="WP_015109329.1">
    <property type="nucleotide sequence ID" value="NC_019675.1"/>
</dbReference>
<dbReference type="eggNOG" id="ENOG5030SXN">
    <property type="taxonomic scope" value="Bacteria"/>
</dbReference>
<protein>
    <submittedName>
        <fullName evidence="2">Uncharacterized protein</fullName>
    </submittedName>
</protein>
<dbReference type="AlphaFoldDB" id="K9P8K2"/>
<evidence type="ECO:0000313" key="3">
    <source>
        <dbReference type="Proteomes" id="UP000010388"/>
    </source>
</evidence>
<feature type="chain" id="PRO_5003933794" evidence="1">
    <location>
        <begin position="26"/>
        <end position="86"/>
    </location>
</feature>
<evidence type="ECO:0000256" key="1">
    <source>
        <dbReference type="SAM" id="SignalP"/>
    </source>
</evidence>
<evidence type="ECO:0000313" key="2">
    <source>
        <dbReference type="EMBL" id="AFY28879.1"/>
    </source>
</evidence>
<dbReference type="KEGG" id="cgc:Cyagr_1731"/>
<dbReference type="HOGENOM" id="CLU_183121_0_0_3"/>